<dbReference type="Proteomes" id="UP000028990">
    <property type="component" value="Unassembled WGS sequence"/>
</dbReference>
<dbReference type="EMBL" id="KN123534">
    <property type="protein sequence ID" value="KFO24675.1"/>
    <property type="molecule type" value="Genomic_DNA"/>
</dbReference>
<dbReference type="AlphaFoldDB" id="A0A091D3B0"/>
<evidence type="ECO:0000256" key="1">
    <source>
        <dbReference type="SAM" id="MobiDB-lite"/>
    </source>
</evidence>
<name>A0A091D3B0_FUKDA</name>
<feature type="region of interest" description="Disordered" evidence="1">
    <location>
        <begin position="1"/>
        <end position="25"/>
    </location>
</feature>
<protein>
    <submittedName>
        <fullName evidence="2">Uncharacterized protein</fullName>
    </submittedName>
</protein>
<reference evidence="2 3" key="1">
    <citation type="submission" date="2013-11" db="EMBL/GenBank/DDBJ databases">
        <title>The Damaraland mole rat (Fukomys damarensis) genome and evolution of African mole rats.</title>
        <authorList>
            <person name="Gladyshev V.N."/>
            <person name="Fang X."/>
        </authorList>
    </citation>
    <scope>NUCLEOTIDE SEQUENCE [LARGE SCALE GENOMIC DNA]</scope>
    <source>
        <tissue evidence="2">Liver</tissue>
    </source>
</reference>
<keyword evidence="3" id="KW-1185">Reference proteome</keyword>
<organism evidence="2 3">
    <name type="scientific">Fukomys damarensis</name>
    <name type="common">Damaraland mole rat</name>
    <name type="synonym">Cryptomys damarensis</name>
    <dbReference type="NCBI Taxonomy" id="885580"/>
    <lineage>
        <taxon>Eukaryota</taxon>
        <taxon>Metazoa</taxon>
        <taxon>Chordata</taxon>
        <taxon>Craniata</taxon>
        <taxon>Vertebrata</taxon>
        <taxon>Euteleostomi</taxon>
        <taxon>Mammalia</taxon>
        <taxon>Eutheria</taxon>
        <taxon>Euarchontoglires</taxon>
        <taxon>Glires</taxon>
        <taxon>Rodentia</taxon>
        <taxon>Hystricomorpha</taxon>
        <taxon>Bathyergidae</taxon>
        <taxon>Fukomys</taxon>
    </lineage>
</organism>
<accession>A0A091D3B0</accession>
<evidence type="ECO:0000313" key="3">
    <source>
        <dbReference type="Proteomes" id="UP000028990"/>
    </source>
</evidence>
<evidence type="ECO:0000313" key="2">
    <source>
        <dbReference type="EMBL" id="KFO24675.1"/>
    </source>
</evidence>
<proteinExistence type="predicted"/>
<gene>
    <name evidence="2" type="ORF">H920_13980</name>
</gene>
<sequence length="132" mass="14684">MAPQDYKFRPNPCGQPALQTPPQQGAQEVCIPVTAEKSPLTLRTPKVAHYKADERMLLSNTDPTDPSSFQDRPQLAPYHRGRTMLRAEGIRLLLPGLLLFQSAEEPLSDARVLSMPIGAWSTEMSMVLNRSL</sequence>